<sequence>MGARAEIEQSNPTKPPMMGEGYIDTSLLWDWFNKSKIFFHHKPSISIDTWVEMITWGMSGIHAVRWLSVNLTNLSLMTWDTYKDHMHNLFLPSDWEHTTCMDVLCVQQGSHPFTDFSLDMMACNNLLASMDSFLNDEFLRDTLEANMDRKLVQECNHENTNSFTSFKDWLAEVKHVDERRRAQLEEINQAFTCLNMKTVHTAKSTPTPKIPFAPKNTFAASQAFVLIPKLLAKERTLLSKNGGCFKCCKFWAGHLGACCTAPPIDGSKYRTLTVCDVPPWPSNYVSRSAGVSAVVINNENSPPGTSISEVEPIISAVAAIMPDSSDCSWVSNRDWSDDEYALFSCSNLFWRYCLCNKSFLATPSSVNGLVDNGSTIVLIRSDLANTFGLTCLKAKKPFICSAAFSGVGKDLSLDEFVNIQPFSQDGLFRSKPLRAFVSPSLVVDTILGLPFLHANGFIIDHHSNTCISKMDNCTSYDLFSNATVPSQRAHSDHKEFLSGAEFQAALQQRKMHRLSKPLQGNTVIAAIKDRLEDVSAQKTFQEQLLRMDVALKKKFSNLFKDLPPVHRLPDQVYHKFCLKDANKVMNKWGYTCLRKICDAWKILLDEALASGKLHPSNSEYASPAFLVPKSDPNVLP</sequence>
<keyword evidence="2" id="KW-1185">Reference proteome</keyword>
<gene>
    <name evidence="1" type="ORF">BDN71DRAFT_1500814</name>
</gene>
<name>A0A9P6ABL4_PLEER</name>
<dbReference type="CDD" id="cd00303">
    <property type="entry name" value="retropepsin_like"/>
    <property type="match status" value="1"/>
</dbReference>
<evidence type="ECO:0000313" key="2">
    <source>
        <dbReference type="Proteomes" id="UP000807025"/>
    </source>
</evidence>
<dbReference type="AlphaFoldDB" id="A0A9P6ABL4"/>
<reference evidence="1" key="1">
    <citation type="submission" date="2020-11" db="EMBL/GenBank/DDBJ databases">
        <authorList>
            <consortium name="DOE Joint Genome Institute"/>
            <person name="Ahrendt S."/>
            <person name="Riley R."/>
            <person name="Andreopoulos W."/>
            <person name="Labutti K."/>
            <person name="Pangilinan J."/>
            <person name="Ruiz-Duenas F.J."/>
            <person name="Barrasa J.M."/>
            <person name="Sanchez-Garcia M."/>
            <person name="Camarero S."/>
            <person name="Miyauchi S."/>
            <person name="Serrano A."/>
            <person name="Linde D."/>
            <person name="Babiker R."/>
            <person name="Drula E."/>
            <person name="Ayuso-Fernandez I."/>
            <person name="Pacheco R."/>
            <person name="Padilla G."/>
            <person name="Ferreira P."/>
            <person name="Barriuso J."/>
            <person name="Kellner H."/>
            <person name="Castanera R."/>
            <person name="Alfaro M."/>
            <person name="Ramirez L."/>
            <person name="Pisabarro A.G."/>
            <person name="Kuo A."/>
            <person name="Tritt A."/>
            <person name="Lipzen A."/>
            <person name="He G."/>
            <person name="Yan M."/>
            <person name="Ng V."/>
            <person name="Cullen D."/>
            <person name="Martin F."/>
            <person name="Rosso M.-N."/>
            <person name="Henrissat B."/>
            <person name="Hibbett D."/>
            <person name="Martinez A.T."/>
            <person name="Grigoriev I.V."/>
        </authorList>
    </citation>
    <scope>NUCLEOTIDE SEQUENCE</scope>
    <source>
        <strain evidence="1">ATCC 90797</strain>
    </source>
</reference>
<dbReference type="InterPro" id="IPR043502">
    <property type="entry name" value="DNA/RNA_pol_sf"/>
</dbReference>
<organism evidence="1 2">
    <name type="scientific">Pleurotus eryngii</name>
    <name type="common">Boletus of the steppes</name>
    <dbReference type="NCBI Taxonomy" id="5323"/>
    <lineage>
        <taxon>Eukaryota</taxon>
        <taxon>Fungi</taxon>
        <taxon>Dikarya</taxon>
        <taxon>Basidiomycota</taxon>
        <taxon>Agaricomycotina</taxon>
        <taxon>Agaricomycetes</taxon>
        <taxon>Agaricomycetidae</taxon>
        <taxon>Agaricales</taxon>
        <taxon>Pleurotineae</taxon>
        <taxon>Pleurotaceae</taxon>
        <taxon>Pleurotus</taxon>
    </lineage>
</organism>
<dbReference type="SUPFAM" id="SSF56672">
    <property type="entry name" value="DNA/RNA polymerases"/>
    <property type="match status" value="1"/>
</dbReference>
<dbReference type="InterPro" id="IPR021109">
    <property type="entry name" value="Peptidase_aspartic_dom_sf"/>
</dbReference>
<protein>
    <submittedName>
        <fullName evidence="1">Uncharacterized protein</fullName>
    </submittedName>
</protein>
<comment type="caution">
    <text evidence="1">The sequence shown here is derived from an EMBL/GenBank/DDBJ whole genome shotgun (WGS) entry which is preliminary data.</text>
</comment>
<evidence type="ECO:0000313" key="1">
    <source>
        <dbReference type="EMBL" id="KAF9501794.1"/>
    </source>
</evidence>
<accession>A0A9P6ABL4</accession>
<dbReference type="Gene3D" id="2.40.70.10">
    <property type="entry name" value="Acid Proteases"/>
    <property type="match status" value="1"/>
</dbReference>
<proteinExistence type="predicted"/>
<dbReference type="OrthoDB" id="3268967at2759"/>
<dbReference type="Proteomes" id="UP000807025">
    <property type="component" value="Unassembled WGS sequence"/>
</dbReference>
<dbReference type="EMBL" id="MU154522">
    <property type="protein sequence ID" value="KAF9501794.1"/>
    <property type="molecule type" value="Genomic_DNA"/>
</dbReference>